<evidence type="ECO:0000313" key="15">
    <source>
        <dbReference type="Proteomes" id="UP000680656"/>
    </source>
</evidence>
<keyword evidence="7" id="KW-0630">Potassium</keyword>
<keyword evidence="10 13" id="KW-0472">Membrane</keyword>
<evidence type="ECO:0000256" key="6">
    <source>
        <dbReference type="ARBA" id="ARBA00022826"/>
    </source>
</evidence>
<protein>
    <submittedName>
        <fullName evidence="14">DUF1211 domain-containing protein</fullName>
    </submittedName>
</protein>
<keyword evidence="8 13" id="KW-1133">Transmembrane helix</keyword>
<dbReference type="RefSeq" id="WP_214419105.1">
    <property type="nucleotide sequence ID" value="NZ_CP075546.1"/>
</dbReference>
<dbReference type="GO" id="GO:0016020">
    <property type="term" value="C:membrane"/>
    <property type="evidence" value="ECO:0007669"/>
    <property type="project" value="UniProtKB-SubCell"/>
</dbReference>
<dbReference type="GeneID" id="65098173"/>
<comment type="subcellular location">
    <subcellularLocation>
        <location evidence="1">Membrane</location>
        <topology evidence="1">Multi-pass membrane protein</topology>
    </subcellularLocation>
</comment>
<feature type="transmembrane region" description="Helical" evidence="13">
    <location>
        <begin position="86"/>
        <end position="108"/>
    </location>
</feature>
<evidence type="ECO:0000256" key="11">
    <source>
        <dbReference type="ARBA" id="ARBA00023303"/>
    </source>
</evidence>
<evidence type="ECO:0000256" key="8">
    <source>
        <dbReference type="ARBA" id="ARBA00022989"/>
    </source>
</evidence>
<keyword evidence="4" id="KW-0633">Potassium transport</keyword>
<dbReference type="InterPro" id="IPR010617">
    <property type="entry name" value="TMEM175-like"/>
</dbReference>
<feature type="transmembrane region" description="Helical" evidence="13">
    <location>
        <begin position="120"/>
        <end position="138"/>
    </location>
</feature>
<dbReference type="GO" id="GO:0005267">
    <property type="term" value="F:potassium channel activity"/>
    <property type="evidence" value="ECO:0007669"/>
    <property type="project" value="UniProtKB-KW"/>
</dbReference>
<dbReference type="Pfam" id="PF06736">
    <property type="entry name" value="TMEM175"/>
    <property type="match status" value="1"/>
</dbReference>
<feature type="transmembrane region" description="Helical" evidence="13">
    <location>
        <begin position="52"/>
        <end position="74"/>
    </location>
</feature>
<keyword evidence="15" id="KW-1185">Reference proteome</keyword>
<evidence type="ECO:0000256" key="1">
    <source>
        <dbReference type="ARBA" id="ARBA00004141"/>
    </source>
</evidence>
<evidence type="ECO:0000256" key="7">
    <source>
        <dbReference type="ARBA" id="ARBA00022958"/>
    </source>
</evidence>
<evidence type="ECO:0000256" key="13">
    <source>
        <dbReference type="SAM" id="Phobius"/>
    </source>
</evidence>
<keyword evidence="6" id="KW-0631">Potassium channel</keyword>
<dbReference type="EMBL" id="CP075546">
    <property type="protein sequence ID" value="QVV88289.1"/>
    <property type="molecule type" value="Genomic_DNA"/>
</dbReference>
<keyword evidence="9" id="KW-0406">Ion transport</keyword>
<evidence type="ECO:0000256" key="9">
    <source>
        <dbReference type="ARBA" id="ARBA00023065"/>
    </source>
</evidence>
<keyword evidence="3" id="KW-0813">Transport</keyword>
<dbReference type="AlphaFoldDB" id="A0A8E7EIN4"/>
<dbReference type="GO" id="GO:0015252">
    <property type="term" value="F:proton channel activity"/>
    <property type="evidence" value="ECO:0007669"/>
    <property type="project" value="InterPro"/>
</dbReference>
<evidence type="ECO:0000256" key="10">
    <source>
        <dbReference type="ARBA" id="ARBA00023136"/>
    </source>
</evidence>
<evidence type="ECO:0000256" key="5">
    <source>
        <dbReference type="ARBA" id="ARBA00022692"/>
    </source>
</evidence>
<gene>
    <name evidence="14" type="ORF">KHC33_13275</name>
</gene>
<comment type="catalytic activity">
    <reaction evidence="12">
        <text>K(+)(in) = K(+)(out)</text>
        <dbReference type="Rhea" id="RHEA:29463"/>
        <dbReference type="ChEBI" id="CHEBI:29103"/>
    </reaction>
</comment>
<keyword evidence="11" id="KW-0407">Ion channel</keyword>
<feature type="transmembrane region" description="Helical" evidence="13">
    <location>
        <begin position="183"/>
        <end position="199"/>
    </location>
</feature>
<feature type="transmembrane region" description="Helical" evidence="13">
    <location>
        <begin position="12"/>
        <end position="32"/>
    </location>
</feature>
<accession>A0A8E7EIN4</accession>
<organism evidence="14 15">
    <name type="scientific">Methanospirillum purgamenti</name>
    <dbReference type="NCBI Taxonomy" id="2834276"/>
    <lineage>
        <taxon>Archaea</taxon>
        <taxon>Methanobacteriati</taxon>
        <taxon>Methanobacteriota</taxon>
        <taxon>Stenosarchaea group</taxon>
        <taxon>Methanomicrobia</taxon>
        <taxon>Methanomicrobiales</taxon>
        <taxon>Methanospirillaceae</taxon>
        <taxon>Methanospirillum</taxon>
    </lineage>
</organism>
<dbReference type="KEGG" id="mrtj:KHC33_13275"/>
<keyword evidence="5 13" id="KW-0812">Transmembrane</keyword>
<reference evidence="14 15" key="1">
    <citation type="submission" date="2021-05" db="EMBL/GenBank/DDBJ databases">
        <title>A novel Methanospirillum isolate from a pyrite-forming mixed culture.</title>
        <authorList>
            <person name="Bunk B."/>
            <person name="Sproer C."/>
            <person name="Spring S."/>
            <person name="Pester M."/>
        </authorList>
    </citation>
    <scope>NUCLEOTIDE SEQUENCE [LARGE SCALE GENOMIC DNA]</scope>
    <source>
        <strain evidence="14 15">J.3.6.1-F.2.7.3</strain>
    </source>
</reference>
<evidence type="ECO:0000256" key="4">
    <source>
        <dbReference type="ARBA" id="ARBA00022538"/>
    </source>
</evidence>
<evidence type="ECO:0000313" key="14">
    <source>
        <dbReference type="EMBL" id="QVV88289.1"/>
    </source>
</evidence>
<name>A0A8E7EIN4_9EURY</name>
<comment type="similarity">
    <text evidence="2">Belongs to the TMEM175 family.</text>
</comment>
<evidence type="ECO:0000256" key="12">
    <source>
        <dbReference type="ARBA" id="ARBA00034430"/>
    </source>
</evidence>
<evidence type="ECO:0000256" key="3">
    <source>
        <dbReference type="ARBA" id="ARBA00022448"/>
    </source>
</evidence>
<evidence type="ECO:0000256" key="2">
    <source>
        <dbReference type="ARBA" id="ARBA00006920"/>
    </source>
</evidence>
<dbReference type="Proteomes" id="UP000680656">
    <property type="component" value="Chromosome"/>
</dbReference>
<sequence>MAIHEPITKVNLDRITNGIFAFTMTLLARNIVTSDQYLQASQITVENFVDETIFSIMDFLGVFILLAMFWMLFFQMFHRMKTFDYHFLHVHMLALMAIVLIPFSSSFSNLGNKNYIFTDYFFQINYFVLAILLVYLWYYAHSHPFLLDPDLTPTETTLLLKKCFVPLFVAALGIFWIYANLPLIDILYFVPFVILGIFFRNSPDNPIE</sequence>
<proteinExistence type="inferred from homology"/>